<evidence type="ECO:0000313" key="9">
    <source>
        <dbReference type="Proteomes" id="UP000229699"/>
    </source>
</evidence>
<evidence type="ECO:0000313" key="8">
    <source>
        <dbReference type="EMBL" id="PIP63411.1"/>
    </source>
</evidence>
<dbReference type="Pfam" id="PF02130">
    <property type="entry name" value="YbeY"/>
    <property type="match status" value="1"/>
</dbReference>
<evidence type="ECO:0000256" key="4">
    <source>
        <dbReference type="ARBA" id="ARBA00022723"/>
    </source>
</evidence>
<evidence type="ECO:0000256" key="1">
    <source>
        <dbReference type="ARBA" id="ARBA00001947"/>
    </source>
</evidence>
<keyword evidence="4" id="KW-0479">Metal-binding</keyword>
<reference evidence="8 9" key="1">
    <citation type="submission" date="2017-09" db="EMBL/GenBank/DDBJ databases">
        <title>Depth-based differentiation of microbial function through sediment-hosted aquifers and enrichment of novel symbionts in the deep terrestrial subsurface.</title>
        <authorList>
            <person name="Probst A.J."/>
            <person name="Ladd B."/>
            <person name="Jarett J.K."/>
            <person name="Geller-Mcgrath D.E."/>
            <person name="Sieber C.M."/>
            <person name="Emerson J.B."/>
            <person name="Anantharaman K."/>
            <person name="Thomas B.C."/>
            <person name="Malmstrom R."/>
            <person name="Stieglmeier M."/>
            <person name="Klingl A."/>
            <person name="Woyke T."/>
            <person name="Ryan C.M."/>
            <person name="Banfield J.F."/>
        </authorList>
    </citation>
    <scope>NUCLEOTIDE SEQUENCE [LARGE SCALE GENOMIC DNA]</scope>
    <source>
        <strain evidence="8">CG22_combo_CG10-13_8_21_14_all_34_12</strain>
    </source>
</reference>
<keyword evidence="3" id="KW-0540">Nuclease</keyword>
<dbReference type="Gene3D" id="3.40.390.30">
    <property type="entry name" value="Metalloproteases ('zincins'), catalytic domain"/>
    <property type="match status" value="1"/>
</dbReference>
<evidence type="ECO:0000256" key="5">
    <source>
        <dbReference type="ARBA" id="ARBA00022759"/>
    </source>
</evidence>
<evidence type="ECO:0000256" key="2">
    <source>
        <dbReference type="ARBA" id="ARBA00010875"/>
    </source>
</evidence>
<accession>A0A2H0C0N6</accession>
<dbReference type="NCBIfam" id="TIGR00043">
    <property type="entry name" value="rRNA maturation RNase YbeY"/>
    <property type="match status" value="1"/>
</dbReference>
<dbReference type="GO" id="GO:0004222">
    <property type="term" value="F:metalloendopeptidase activity"/>
    <property type="evidence" value="ECO:0007669"/>
    <property type="project" value="InterPro"/>
</dbReference>
<dbReference type="AlphaFoldDB" id="A0A2H0C0N6"/>
<comment type="similarity">
    <text evidence="2">Belongs to the endoribonuclease YbeY family.</text>
</comment>
<keyword evidence="7" id="KW-0862">Zinc</keyword>
<evidence type="ECO:0000256" key="3">
    <source>
        <dbReference type="ARBA" id="ARBA00022722"/>
    </source>
</evidence>
<dbReference type="EMBL" id="PCTC01000056">
    <property type="protein sequence ID" value="PIP63411.1"/>
    <property type="molecule type" value="Genomic_DNA"/>
</dbReference>
<keyword evidence="5" id="KW-0255">Endonuclease</keyword>
<keyword evidence="6" id="KW-0378">Hydrolase</keyword>
<dbReference type="GO" id="GO:0046872">
    <property type="term" value="F:metal ion binding"/>
    <property type="evidence" value="ECO:0007669"/>
    <property type="project" value="UniProtKB-KW"/>
</dbReference>
<dbReference type="SUPFAM" id="SSF55486">
    <property type="entry name" value="Metalloproteases ('zincins'), catalytic domain"/>
    <property type="match status" value="1"/>
</dbReference>
<dbReference type="InterPro" id="IPR023091">
    <property type="entry name" value="MetalPrtase_cat_dom_sf_prd"/>
</dbReference>
<dbReference type="Proteomes" id="UP000229699">
    <property type="component" value="Unassembled WGS sequence"/>
</dbReference>
<dbReference type="GO" id="GO:0006364">
    <property type="term" value="P:rRNA processing"/>
    <property type="evidence" value="ECO:0007669"/>
    <property type="project" value="InterPro"/>
</dbReference>
<comment type="caution">
    <text evidence="8">The sequence shown here is derived from an EMBL/GenBank/DDBJ whole genome shotgun (WGS) entry which is preliminary data.</text>
</comment>
<name>A0A2H0C0N6_9BACT</name>
<evidence type="ECO:0000256" key="7">
    <source>
        <dbReference type="ARBA" id="ARBA00022833"/>
    </source>
</evidence>
<evidence type="ECO:0000256" key="6">
    <source>
        <dbReference type="ARBA" id="ARBA00022801"/>
    </source>
</evidence>
<evidence type="ECO:0008006" key="10">
    <source>
        <dbReference type="Google" id="ProtNLM"/>
    </source>
</evidence>
<comment type="cofactor">
    <cofactor evidence="1">
        <name>Zn(2+)</name>
        <dbReference type="ChEBI" id="CHEBI:29105"/>
    </cofactor>
</comment>
<organism evidence="8 9">
    <name type="scientific">Candidatus Roizmanbacteria bacterium CG22_combo_CG10-13_8_21_14_all_34_12</name>
    <dbReference type="NCBI Taxonomy" id="1974860"/>
    <lineage>
        <taxon>Bacteria</taxon>
        <taxon>Candidatus Roizmaniibacteriota</taxon>
    </lineage>
</organism>
<sequence length="116" mass="13545">MINIVSSSRYKINRQKIKVFANNVFEKEQINPEFSLNVVFVGKNKMKVFTEKYKNEKETLPILSFKYNEDVGEKEVLLGEIVICFPLVILLAAERNKRVDEMINELLKHGIENLLK</sequence>
<gene>
    <name evidence="8" type="ORF">COW97_02620</name>
</gene>
<dbReference type="InterPro" id="IPR002036">
    <property type="entry name" value="YbeY"/>
</dbReference>
<dbReference type="GO" id="GO:0004519">
    <property type="term" value="F:endonuclease activity"/>
    <property type="evidence" value="ECO:0007669"/>
    <property type="project" value="UniProtKB-KW"/>
</dbReference>
<protein>
    <recommendedName>
        <fullName evidence="10">rRNA maturation RNase YbeY</fullName>
    </recommendedName>
</protein>
<proteinExistence type="inferred from homology"/>